<dbReference type="InterPro" id="IPR053738">
    <property type="entry name" value="Lambda_capsid_assembly"/>
</dbReference>
<evidence type="ECO:0000313" key="2">
    <source>
        <dbReference type="Proteomes" id="UP000254134"/>
    </source>
</evidence>
<evidence type="ECO:0000313" key="1">
    <source>
        <dbReference type="EMBL" id="RDI73307.1"/>
    </source>
</evidence>
<keyword evidence="2" id="KW-1185">Reference proteome</keyword>
<reference evidence="1 2" key="1">
    <citation type="submission" date="2018-07" db="EMBL/GenBank/DDBJ databases">
        <title>High-quality-draft genome sequence of Gaiella occulta.</title>
        <authorList>
            <person name="Severino R."/>
            <person name="Froufe H.J.C."/>
            <person name="Rainey F.A."/>
            <person name="Barroso C."/>
            <person name="Albuquerque L."/>
            <person name="Lobo-Da-Cunha A."/>
            <person name="Da Costa M.S."/>
            <person name="Egas C."/>
        </authorList>
    </citation>
    <scope>NUCLEOTIDE SEQUENCE [LARGE SCALE GENOMIC DNA]</scope>
    <source>
        <strain evidence="1 2">F2-233</strain>
    </source>
</reference>
<dbReference type="Proteomes" id="UP000254134">
    <property type="component" value="Unassembled WGS sequence"/>
</dbReference>
<gene>
    <name evidence="1" type="ORF">Gocc_2907</name>
</gene>
<dbReference type="AlphaFoldDB" id="A0A7M2YV05"/>
<organism evidence="1 2">
    <name type="scientific">Gaiella occulta</name>
    <dbReference type="NCBI Taxonomy" id="1002870"/>
    <lineage>
        <taxon>Bacteria</taxon>
        <taxon>Bacillati</taxon>
        <taxon>Actinomycetota</taxon>
        <taxon>Thermoleophilia</taxon>
        <taxon>Gaiellales</taxon>
        <taxon>Gaiellaceae</taxon>
        <taxon>Gaiella</taxon>
    </lineage>
</organism>
<dbReference type="SUPFAM" id="SSF56563">
    <property type="entry name" value="Major capsid protein gp5"/>
    <property type="match status" value="1"/>
</dbReference>
<dbReference type="RefSeq" id="WP_114797299.1">
    <property type="nucleotide sequence ID" value="NZ_QQZY01000010.1"/>
</dbReference>
<comment type="caution">
    <text evidence="1">The sequence shown here is derived from an EMBL/GenBank/DDBJ whole genome shotgun (WGS) entry which is preliminary data.</text>
</comment>
<proteinExistence type="predicted"/>
<accession>A0A7M2YV05</accession>
<evidence type="ECO:0008006" key="3">
    <source>
        <dbReference type="Google" id="ProtNLM"/>
    </source>
</evidence>
<sequence>MPYAGASPTLTVQALLQQPALLSRELVNLIYKRLVADRLFQRGTSDQVAGGSMRYQEFESIFVDDDPVEVAEGADFPLTDWSETVKTEPVRQYGYAFRATNLAIRRNQRDVINRGMTKLANRLVRFIDSKAMAKLEGAAGIQTLAASALWTTVGTSVLGDVAAAQEKLETKDNGYAGFTGATLVLHTNLRDSLLLNTELKNVLPREGSVNQVLDGKPFPFAGLKEIIFTPQITSTVALLLDTSIAGTIADEAADPAEGWVAYDPGPGFAPVYVKVEPDGKPAVHKRVSAGRWPAIAVVEPPAIVKITGVA</sequence>
<reference evidence="2" key="2">
    <citation type="journal article" date="2019" name="MicrobiologyOpen">
        <title>High-quality draft genome sequence of Gaiella occulta isolated from a 150 meter deep mineral water borehole and comparison with the genome sequences of other deep-branching lineages of the phylum Actinobacteria.</title>
        <authorList>
            <person name="Severino R."/>
            <person name="Froufe H.J.C."/>
            <person name="Barroso C."/>
            <person name="Albuquerque L."/>
            <person name="Lobo-da-Cunha A."/>
            <person name="da Costa M.S."/>
            <person name="Egas C."/>
        </authorList>
    </citation>
    <scope>NUCLEOTIDE SEQUENCE [LARGE SCALE GENOMIC DNA]</scope>
    <source>
        <strain evidence="2">F2-233</strain>
    </source>
</reference>
<dbReference type="EMBL" id="QQZY01000010">
    <property type="protein sequence ID" value="RDI73307.1"/>
    <property type="molecule type" value="Genomic_DNA"/>
</dbReference>
<dbReference type="Pfam" id="PF25209">
    <property type="entry name" value="Phage_capsid_4"/>
    <property type="match status" value="1"/>
</dbReference>
<name>A0A7M2YV05_9ACTN</name>
<protein>
    <recommendedName>
        <fullName evidence="3">Major capsid protein</fullName>
    </recommendedName>
</protein>
<dbReference type="Gene3D" id="3.90.1690.10">
    <property type="entry name" value="phage-related protein like domain"/>
    <property type="match status" value="1"/>
</dbReference>